<evidence type="ECO:0000313" key="2">
    <source>
        <dbReference type="EMBL" id="KUJ17592.1"/>
    </source>
</evidence>
<keyword evidence="1" id="KW-0812">Transmembrane</keyword>
<proteinExistence type="predicted"/>
<evidence type="ECO:0000313" key="3">
    <source>
        <dbReference type="Proteomes" id="UP000070700"/>
    </source>
</evidence>
<reference evidence="2 3" key="1">
    <citation type="submission" date="2015-10" db="EMBL/GenBank/DDBJ databases">
        <title>Full genome of DAOMC 229536 Phialocephala scopiformis, a fungal endophyte of spruce producing the potent anti-insectan compound rugulosin.</title>
        <authorList>
            <consortium name="DOE Joint Genome Institute"/>
            <person name="Walker A.K."/>
            <person name="Frasz S.L."/>
            <person name="Seifert K.A."/>
            <person name="Miller J.D."/>
            <person name="Mondo S.J."/>
            <person name="Labutti K."/>
            <person name="Lipzen A."/>
            <person name="Dockter R."/>
            <person name="Kennedy M."/>
            <person name="Grigoriev I.V."/>
            <person name="Spatafora J.W."/>
        </authorList>
    </citation>
    <scope>NUCLEOTIDE SEQUENCE [LARGE SCALE GENOMIC DNA]</scope>
    <source>
        <strain evidence="2 3">CBS 120377</strain>
    </source>
</reference>
<dbReference type="RefSeq" id="XP_018071947.1">
    <property type="nucleotide sequence ID" value="XM_018208930.1"/>
</dbReference>
<dbReference type="KEGG" id="psco:LY89DRAFT_57815"/>
<keyword evidence="1" id="KW-0472">Membrane</keyword>
<dbReference type="GeneID" id="28818656"/>
<protein>
    <submittedName>
        <fullName evidence="2">Uncharacterized protein</fullName>
    </submittedName>
</protein>
<organism evidence="2 3">
    <name type="scientific">Mollisia scopiformis</name>
    <name type="common">Conifer needle endophyte fungus</name>
    <name type="synonym">Phialocephala scopiformis</name>
    <dbReference type="NCBI Taxonomy" id="149040"/>
    <lineage>
        <taxon>Eukaryota</taxon>
        <taxon>Fungi</taxon>
        <taxon>Dikarya</taxon>
        <taxon>Ascomycota</taxon>
        <taxon>Pezizomycotina</taxon>
        <taxon>Leotiomycetes</taxon>
        <taxon>Helotiales</taxon>
        <taxon>Mollisiaceae</taxon>
        <taxon>Mollisia</taxon>
    </lineage>
</organism>
<dbReference type="EMBL" id="KQ947414">
    <property type="protein sequence ID" value="KUJ17592.1"/>
    <property type="molecule type" value="Genomic_DNA"/>
</dbReference>
<keyword evidence="1" id="KW-1133">Transmembrane helix</keyword>
<evidence type="ECO:0000256" key="1">
    <source>
        <dbReference type="SAM" id="Phobius"/>
    </source>
</evidence>
<dbReference type="InParanoid" id="A0A194XCW0"/>
<name>A0A194XCW0_MOLSC</name>
<feature type="transmembrane region" description="Helical" evidence="1">
    <location>
        <begin position="72"/>
        <end position="92"/>
    </location>
</feature>
<keyword evidence="3" id="KW-1185">Reference proteome</keyword>
<gene>
    <name evidence="2" type="ORF">LY89DRAFT_57815</name>
</gene>
<sequence length="98" mass="11606">MDTNKDFVWQLYQLTHCLNLIFPPHCCPPRYPSHCNTIVLTWLTKWKGGEEYWKGGGYKEIFQPQLSFHTSIILFAFTHLGSLLLVHLPSLWHWGEEY</sequence>
<accession>A0A194XCW0</accession>
<dbReference type="Proteomes" id="UP000070700">
    <property type="component" value="Unassembled WGS sequence"/>
</dbReference>
<dbReference type="AlphaFoldDB" id="A0A194XCW0"/>